<organism evidence="2 3">
    <name type="scientific">Adineta steineri</name>
    <dbReference type="NCBI Taxonomy" id="433720"/>
    <lineage>
        <taxon>Eukaryota</taxon>
        <taxon>Metazoa</taxon>
        <taxon>Spiralia</taxon>
        <taxon>Gnathifera</taxon>
        <taxon>Rotifera</taxon>
        <taxon>Eurotatoria</taxon>
        <taxon>Bdelloidea</taxon>
        <taxon>Adinetida</taxon>
        <taxon>Adinetidae</taxon>
        <taxon>Adineta</taxon>
    </lineage>
</organism>
<feature type="transmembrane region" description="Helical" evidence="1">
    <location>
        <begin position="483"/>
        <end position="509"/>
    </location>
</feature>
<keyword evidence="1" id="KW-1133">Transmembrane helix</keyword>
<accession>A0A814WL69</accession>
<evidence type="ECO:0000313" key="2">
    <source>
        <dbReference type="EMBL" id="CAF1203853.1"/>
    </source>
</evidence>
<evidence type="ECO:0000313" key="3">
    <source>
        <dbReference type="Proteomes" id="UP000663860"/>
    </source>
</evidence>
<dbReference type="AlphaFoldDB" id="A0A814WL69"/>
<feature type="transmembrane region" description="Helical" evidence="1">
    <location>
        <begin position="802"/>
        <end position="827"/>
    </location>
</feature>
<evidence type="ECO:0000256" key="1">
    <source>
        <dbReference type="SAM" id="Phobius"/>
    </source>
</evidence>
<reference evidence="2" key="1">
    <citation type="submission" date="2021-02" db="EMBL/GenBank/DDBJ databases">
        <authorList>
            <person name="Nowell W R."/>
        </authorList>
    </citation>
    <scope>NUCLEOTIDE SEQUENCE</scope>
</reference>
<name>A0A814WL69_9BILA</name>
<proteinExistence type="predicted"/>
<keyword evidence="1" id="KW-0812">Transmembrane</keyword>
<keyword evidence="1" id="KW-0472">Membrane</keyword>
<comment type="caution">
    <text evidence="2">The sequence shown here is derived from an EMBL/GenBank/DDBJ whole genome shotgun (WGS) entry which is preliminary data.</text>
</comment>
<feature type="transmembrane region" description="Helical" evidence="1">
    <location>
        <begin position="530"/>
        <end position="550"/>
    </location>
</feature>
<gene>
    <name evidence="2" type="ORF">IZO911_LOCUS28774</name>
</gene>
<dbReference type="Proteomes" id="UP000663860">
    <property type="component" value="Unassembled WGS sequence"/>
</dbReference>
<sequence length="861" mass="95418">MNNQLIVYANNFNYEYVVYFAPFTAPELCTVNITDLGTNDIQCDFVYSVITPNNQSALPYFVYNCIDILYRNVIGRIEFVNNGTVCAYEHINSVVPGNYSTQDNFVIIIDTNGTGVYAFADDFITYYDFGTLAINVWSNTLPISPRAIDLTTNYGVLAGYCQTTPLQAFECAIVIHVNGSSSSPSYTSSFSIGGSLNFSWADPRSTHFIATARAYSTVNLMAVTISALSNRVLIGIRALNVVLLYVVKDPTSSNIIYPVSTRQNGLNRMGFGRSVAWLDNQGKKSVMLANQYNYADNSWISSAIHIYDIESDGFTDQTQPILIYPNSQQMIGPLMNPSFIRLVSNPILGHIAIFDMSGDPSIILSAPPGFYPATDRPSYFSTSVPCIPGTYRSYASIELCSPCQNGTMSNLGGINCNVCSDPDMFCPYGAVEALLPSALETIEQEQDYPESPETTVFDDLLMQNMFSCNTNSLHCVVVSPITWVLLVISFGSFVLVAMGISTIICPGVHPTRDKAKAIFKKMDLIGEGELWIGGLVSVAVVVLVMFAYYFSNAYYYQYPIENVVSESSFACDTSMRNAKFTTSIQMSKPQQAKDIQPIFDLLNAQSFTLIIDLINTAFICSDPILVQRIISYAFINLSISSCTMQYNNSIVSLSVVLPSHNMNMQVTLPGLKTVGAVRLGLTGPAATYENGRYTLLTLNTSSIFIPTSLSSVLATSTDYTLQLSQIVNQTDPLNVDGSAKYSATWFPTFTVRADELFTEQTRYSFFQRTQTNLSITIAENVYYVKNQQQPIARQSEVIFHNLLFTIVVLELFGLFFLVCKLLVVPLVRILHARFHRYHTRNQINTKKNDDANPESTAIPLD</sequence>
<dbReference type="EMBL" id="CAJNOE010000413">
    <property type="protein sequence ID" value="CAF1203853.1"/>
    <property type="molecule type" value="Genomic_DNA"/>
</dbReference>
<protein>
    <submittedName>
        <fullName evidence="2">Uncharacterized protein</fullName>
    </submittedName>
</protein>